<proteinExistence type="predicted"/>
<dbReference type="EMBL" id="HBUE01171689">
    <property type="protein sequence ID" value="CAG6515381.1"/>
    <property type="molecule type" value="Transcribed_RNA"/>
</dbReference>
<dbReference type="AlphaFoldDB" id="A0A8D8GPL2"/>
<organism evidence="1">
    <name type="scientific">Culex pipiens</name>
    <name type="common">House mosquito</name>
    <dbReference type="NCBI Taxonomy" id="7175"/>
    <lineage>
        <taxon>Eukaryota</taxon>
        <taxon>Metazoa</taxon>
        <taxon>Ecdysozoa</taxon>
        <taxon>Arthropoda</taxon>
        <taxon>Hexapoda</taxon>
        <taxon>Insecta</taxon>
        <taxon>Pterygota</taxon>
        <taxon>Neoptera</taxon>
        <taxon>Endopterygota</taxon>
        <taxon>Diptera</taxon>
        <taxon>Nematocera</taxon>
        <taxon>Culicoidea</taxon>
        <taxon>Culicidae</taxon>
        <taxon>Culicinae</taxon>
        <taxon>Culicini</taxon>
        <taxon>Culex</taxon>
        <taxon>Culex</taxon>
    </lineage>
</organism>
<evidence type="ECO:0000313" key="1">
    <source>
        <dbReference type="EMBL" id="CAG6515381.1"/>
    </source>
</evidence>
<accession>A0A8D8GPL2</accession>
<sequence length="105" mass="12119">MLRPRTTPYFNLSSSSAQHCCRMWQLSTLSVSQPEVTNRFSCVRFRKIAPRISGPSSMYFRWSSHRLGTIVTSVTSMCRAVSFVVVLWDVNLRYLRLVRALGWSV</sequence>
<name>A0A8D8GPL2_CULPI</name>
<dbReference type="EMBL" id="HBUE01277139">
    <property type="protein sequence ID" value="CAG6566880.1"/>
    <property type="molecule type" value="Transcribed_RNA"/>
</dbReference>
<reference evidence="1" key="1">
    <citation type="submission" date="2021-05" db="EMBL/GenBank/DDBJ databases">
        <authorList>
            <person name="Alioto T."/>
            <person name="Alioto T."/>
            <person name="Gomez Garrido J."/>
        </authorList>
    </citation>
    <scope>NUCLEOTIDE SEQUENCE</scope>
</reference>
<protein>
    <submittedName>
        <fullName evidence="1">(northern house mosquito) hypothetical protein</fullName>
    </submittedName>
</protein>